<sequence>MLYESGEEENDLFLYILTSPTPSPIVPLASALNRPPIPKVYSRRQQPPGKRSCTYPIASYVSYDQLSSLTCLFVKSLDSISIRKKTIGCKCVFAIEVNSKGSIAHLRACLVAKGFAQTYGVNYFDTFSLVAKLTFVRLFISIAASQDWPLHQLDIKNVLIHDDLQKEVYKEQPLGWLRSCSREIDKVCHLRKSLYGLKQSPRVRSKNFGKALEQFGMKKRKSDHSFSTEDLLVELF</sequence>
<gene>
    <name evidence="2" type="ORF">E5676_scaffold398G00280</name>
</gene>
<accession>A0A5D3E6G9</accession>
<name>A0A5D3E6G9_CUCMM</name>
<dbReference type="InterPro" id="IPR013103">
    <property type="entry name" value="RVT_2"/>
</dbReference>
<dbReference type="GO" id="GO:0016301">
    <property type="term" value="F:kinase activity"/>
    <property type="evidence" value="ECO:0007669"/>
    <property type="project" value="UniProtKB-KW"/>
</dbReference>
<organism evidence="2 3">
    <name type="scientific">Cucumis melo var. makuwa</name>
    <name type="common">Oriental melon</name>
    <dbReference type="NCBI Taxonomy" id="1194695"/>
    <lineage>
        <taxon>Eukaryota</taxon>
        <taxon>Viridiplantae</taxon>
        <taxon>Streptophyta</taxon>
        <taxon>Embryophyta</taxon>
        <taxon>Tracheophyta</taxon>
        <taxon>Spermatophyta</taxon>
        <taxon>Magnoliopsida</taxon>
        <taxon>eudicotyledons</taxon>
        <taxon>Gunneridae</taxon>
        <taxon>Pentapetalae</taxon>
        <taxon>rosids</taxon>
        <taxon>fabids</taxon>
        <taxon>Cucurbitales</taxon>
        <taxon>Cucurbitaceae</taxon>
        <taxon>Benincaseae</taxon>
        <taxon>Cucumis</taxon>
    </lineage>
</organism>
<proteinExistence type="predicted"/>
<dbReference type="AlphaFoldDB" id="A0A5D3E6G9"/>
<evidence type="ECO:0000313" key="3">
    <source>
        <dbReference type="Proteomes" id="UP000321947"/>
    </source>
</evidence>
<feature type="domain" description="Reverse transcriptase Ty1/copia-type" evidence="1">
    <location>
        <begin position="83"/>
        <end position="224"/>
    </location>
</feature>
<dbReference type="EMBL" id="SSTD01000026">
    <property type="protein sequence ID" value="TYK31673.1"/>
    <property type="molecule type" value="Genomic_DNA"/>
</dbReference>
<keyword evidence="2" id="KW-0808">Transferase</keyword>
<keyword evidence="2" id="KW-0675">Receptor</keyword>
<comment type="caution">
    <text evidence="2">The sequence shown here is derived from an EMBL/GenBank/DDBJ whole genome shotgun (WGS) entry which is preliminary data.</text>
</comment>
<evidence type="ECO:0000313" key="2">
    <source>
        <dbReference type="EMBL" id="TYK31673.1"/>
    </source>
</evidence>
<dbReference type="Proteomes" id="UP000321947">
    <property type="component" value="Unassembled WGS sequence"/>
</dbReference>
<keyword evidence="2" id="KW-0418">Kinase</keyword>
<dbReference type="Pfam" id="PF07727">
    <property type="entry name" value="RVT_2"/>
    <property type="match status" value="1"/>
</dbReference>
<protein>
    <submittedName>
        <fullName evidence="2">Cysteine-rich RLK (RECEPTOR-like protein kinase) 8</fullName>
    </submittedName>
</protein>
<evidence type="ECO:0000259" key="1">
    <source>
        <dbReference type="Pfam" id="PF07727"/>
    </source>
</evidence>
<reference evidence="2 3" key="1">
    <citation type="submission" date="2019-08" db="EMBL/GenBank/DDBJ databases">
        <title>Draft genome sequences of two oriental melons (Cucumis melo L. var makuwa).</title>
        <authorList>
            <person name="Kwon S.-Y."/>
        </authorList>
    </citation>
    <scope>NUCLEOTIDE SEQUENCE [LARGE SCALE GENOMIC DNA]</scope>
    <source>
        <strain evidence="3">cv. Chang Bougi</strain>
        <tissue evidence="2">Leaf</tissue>
    </source>
</reference>